<dbReference type="InterPro" id="IPR014031">
    <property type="entry name" value="Ketoacyl_synth_C"/>
</dbReference>
<dbReference type="GO" id="GO:0004315">
    <property type="term" value="F:3-oxoacyl-[acyl-carrier-protein] synthase activity"/>
    <property type="evidence" value="ECO:0007669"/>
    <property type="project" value="TreeGrafter"/>
</dbReference>
<accession>A0A4R7VZW4</accession>
<evidence type="ECO:0000313" key="6">
    <source>
        <dbReference type="Proteomes" id="UP000294927"/>
    </source>
</evidence>
<keyword evidence="2 3" id="KW-0808">Transferase</keyword>
<proteinExistence type="inferred from homology"/>
<dbReference type="OrthoDB" id="9808669at2"/>
<dbReference type="InterPro" id="IPR020841">
    <property type="entry name" value="PKS_Beta-ketoAc_synthase_dom"/>
</dbReference>
<comment type="similarity">
    <text evidence="1 3">Belongs to the thiolase-like superfamily. Beta-ketoacyl-ACP synthases family.</text>
</comment>
<dbReference type="Pfam" id="PF02801">
    <property type="entry name" value="Ketoacyl-synt_C"/>
    <property type="match status" value="1"/>
</dbReference>
<dbReference type="GO" id="GO:0006633">
    <property type="term" value="P:fatty acid biosynthetic process"/>
    <property type="evidence" value="ECO:0007669"/>
    <property type="project" value="TreeGrafter"/>
</dbReference>
<dbReference type="SUPFAM" id="SSF53901">
    <property type="entry name" value="Thiolase-like"/>
    <property type="match status" value="2"/>
</dbReference>
<dbReference type="RefSeq" id="WP_133901953.1">
    <property type="nucleotide sequence ID" value="NZ_SOCP01000003.1"/>
</dbReference>
<name>A0A4R7VZW4_9PSEU</name>
<reference evidence="5 6" key="1">
    <citation type="submission" date="2019-03" db="EMBL/GenBank/DDBJ databases">
        <title>Genomic Encyclopedia of Archaeal and Bacterial Type Strains, Phase II (KMG-II): from individual species to whole genera.</title>
        <authorList>
            <person name="Goeker M."/>
        </authorList>
    </citation>
    <scope>NUCLEOTIDE SEQUENCE [LARGE SCALE GENOMIC DNA]</scope>
    <source>
        <strain evidence="5 6">DSM 45499</strain>
    </source>
</reference>
<sequence length="400" mass="41062">MRPRVVITGIGPVSNIGTGVTEFADALRAGRSGIGPIESFDATGFERTRAGEVRGFEPGELLTRLSEEDWGRSSLFAAAAARLAVTDADLTPPDGRTAVVIGTTGGELVPLVDMAESWYHNGFDTPDRDLANKLPGSRLAIAVGAELGVRCEAVTLGTACAAGNYAVGYASDLIASGAADVAIAGGADSVGRFFHAGFHRLGALAGEKCSPFDADRAGMLTAEGGIALVLERLDAAQARGARIYAEVLGYGMTCDAAHPVAPDADSIARCMRVAHKRSGITPDQVDYICAHGTGTRTNDLVESTAARAVFGSRVPPMSSIKSMLGHTMGAASGFGVAACALAITDGFLPPTINHVTPDPELAGIDPVPNVSRPAGVTITQNNGFAFGGNNSIVIMGRVEP</sequence>
<protein>
    <submittedName>
        <fullName evidence="5">3-oxoacyl-[acyl-carrier-protein] synthase II</fullName>
    </submittedName>
</protein>
<dbReference type="InterPro" id="IPR014030">
    <property type="entry name" value="Ketoacyl_synth_N"/>
</dbReference>
<evidence type="ECO:0000256" key="2">
    <source>
        <dbReference type="ARBA" id="ARBA00022679"/>
    </source>
</evidence>
<evidence type="ECO:0000259" key="4">
    <source>
        <dbReference type="PROSITE" id="PS52004"/>
    </source>
</evidence>
<organism evidence="5 6">
    <name type="scientific">Actinophytocola oryzae</name>
    <dbReference type="NCBI Taxonomy" id="502181"/>
    <lineage>
        <taxon>Bacteria</taxon>
        <taxon>Bacillati</taxon>
        <taxon>Actinomycetota</taxon>
        <taxon>Actinomycetes</taxon>
        <taxon>Pseudonocardiales</taxon>
        <taxon>Pseudonocardiaceae</taxon>
    </lineage>
</organism>
<dbReference type="InterPro" id="IPR016039">
    <property type="entry name" value="Thiolase-like"/>
</dbReference>
<dbReference type="Gene3D" id="3.40.47.10">
    <property type="match status" value="1"/>
</dbReference>
<comment type="caution">
    <text evidence="5">The sequence shown here is derived from an EMBL/GenBank/DDBJ whole genome shotgun (WGS) entry which is preliminary data.</text>
</comment>
<dbReference type="AlphaFoldDB" id="A0A4R7VZW4"/>
<feature type="domain" description="Ketosynthase family 3 (KS3)" evidence="4">
    <location>
        <begin position="2"/>
        <end position="397"/>
    </location>
</feature>
<evidence type="ECO:0000256" key="1">
    <source>
        <dbReference type="ARBA" id="ARBA00008467"/>
    </source>
</evidence>
<gene>
    <name evidence="5" type="ORF">CLV71_10347</name>
</gene>
<dbReference type="SMART" id="SM00825">
    <property type="entry name" value="PKS_KS"/>
    <property type="match status" value="1"/>
</dbReference>
<dbReference type="GO" id="GO:0005829">
    <property type="term" value="C:cytosol"/>
    <property type="evidence" value="ECO:0007669"/>
    <property type="project" value="TreeGrafter"/>
</dbReference>
<dbReference type="PROSITE" id="PS52004">
    <property type="entry name" value="KS3_2"/>
    <property type="match status" value="1"/>
</dbReference>
<dbReference type="PANTHER" id="PTHR11712">
    <property type="entry name" value="POLYKETIDE SYNTHASE-RELATED"/>
    <property type="match status" value="1"/>
</dbReference>
<evidence type="ECO:0000313" key="5">
    <source>
        <dbReference type="EMBL" id="TDV54807.1"/>
    </source>
</evidence>
<dbReference type="EMBL" id="SOCP01000003">
    <property type="protein sequence ID" value="TDV54807.1"/>
    <property type="molecule type" value="Genomic_DNA"/>
</dbReference>
<dbReference type="InterPro" id="IPR000794">
    <property type="entry name" value="Beta-ketoacyl_synthase"/>
</dbReference>
<dbReference type="Pfam" id="PF00109">
    <property type="entry name" value="ketoacyl-synt"/>
    <property type="match status" value="1"/>
</dbReference>
<dbReference type="Proteomes" id="UP000294927">
    <property type="component" value="Unassembled WGS sequence"/>
</dbReference>
<dbReference type="CDD" id="cd00834">
    <property type="entry name" value="KAS_I_II"/>
    <property type="match status" value="1"/>
</dbReference>
<keyword evidence="6" id="KW-1185">Reference proteome</keyword>
<dbReference type="PANTHER" id="PTHR11712:SF336">
    <property type="entry name" value="3-OXOACYL-[ACYL-CARRIER-PROTEIN] SYNTHASE, MITOCHONDRIAL"/>
    <property type="match status" value="1"/>
</dbReference>
<evidence type="ECO:0000256" key="3">
    <source>
        <dbReference type="RuleBase" id="RU003694"/>
    </source>
</evidence>